<dbReference type="GO" id="GO:0050664">
    <property type="term" value="F:oxidoreductase activity, acting on NAD(P)H, oxygen as acceptor"/>
    <property type="evidence" value="ECO:0007669"/>
    <property type="project" value="TreeGrafter"/>
</dbReference>
<dbReference type="PANTHER" id="PTHR43008">
    <property type="entry name" value="BENZIL REDUCTASE"/>
    <property type="match status" value="1"/>
</dbReference>
<evidence type="ECO:0000256" key="1">
    <source>
        <dbReference type="ARBA" id="ARBA00006484"/>
    </source>
</evidence>
<dbReference type="PROSITE" id="PS00061">
    <property type="entry name" value="ADH_SHORT"/>
    <property type="match status" value="1"/>
</dbReference>
<evidence type="ECO:0000256" key="2">
    <source>
        <dbReference type="ARBA" id="ARBA00022857"/>
    </source>
</evidence>
<dbReference type="Gene3D" id="3.40.50.720">
    <property type="entry name" value="NAD(P)-binding Rossmann-like Domain"/>
    <property type="match status" value="1"/>
</dbReference>
<dbReference type="SUPFAM" id="SSF51735">
    <property type="entry name" value="NAD(P)-binding Rossmann-fold domains"/>
    <property type="match status" value="1"/>
</dbReference>
<comment type="caution">
    <text evidence="5">The sequence shown here is derived from an EMBL/GenBank/DDBJ whole genome shotgun (WGS) entry which is preliminary data.</text>
</comment>
<dbReference type="PRINTS" id="PR00080">
    <property type="entry name" value="SDRFAMILY"/>
</dbReference>
<dbReference type="Proteomes" id="UP001212997">
    <property type="component" value="Unassembled WGS sequence"/>
</dbReference>
<evidence type="ECO:0000313" key="5">
    <source>
        <dbReference type="EMBL" id="KAJ3488388.1"/>
    </source>
</evidence>
<dbReference type="InterPro" id="IPR036291">
    <property type="entry name" value="NAD(P)-bd_dom_sf"/>
</dbReference>
<sequence length="280" mass="30734">MPPTSPHFLADQPRRKQCPEDQSYSSQVLQSKLLHDTLHLAKILLVNFQANVVALSRTRTPELQQLIEAHKDTLLSVQCDVADTPALNDALSQADKTYGNIDGLILNAGVLDPMGRIGNTEISLDQWKTHFDVNFFSLVATLKASLPSLRRSELGGKVVFVSSGAAVGNIAGWGPYNASKAAMNSLCRTLAQEEPEVTSVALRPGMVDTPMQLHLRENGSQHLTTQMHDMFMETHAEGRLVKPEDAGHVIAALALRAPKSLSGRFVSWDEEDCKEFRKAQ</sequence>
<proteinExistence type="inferred from homology"/>
<gene>
    <name evidence="5" type="ORF">NLI96_g2895</name>
</gene>
<evidence type="ECO:0008006" key="7">
    <source>
        <dbReference type="Google" id="ProtNLM"/>
    </source>
</evidence>
<dbReference type="PANTHER" id="PTHR43008:SF8">
    <property type="entry name" value="BENZIL REDUCTASE ((S)-BENZOIN FORMING) IRC24"/>
    <property type="match status" value="1"/>
</dbReference>
<name>A0AAD5YJL3_9APHY</name>
<comment type="similarity">
    <text evidence="1 4">Belongs to the short-chain dehydrogenases/reductases (SDR) family.</text>
</comment>
<organism evidence="5 6">
    <name type="scientific">Meripilus lineatus</name>
    <dbReference type="NCBI Taxonomy" id="2056292"/>
    <lineage>
        <taxon>Eukaryota</taxon>
        <taxon>Fungi</taxon>
        <taxon>Dikarya</taxon>
        <taxon>Basidiomycota</taxon>
        <taxon>Agaricomycotina</taxon>
        <taxon>Agaricomycetes</taxon>
        <taxon>Polyporales</taxon>
        <taxon>Meripilaceae</taxon>
        <taxon>Meripilus</taxon>
    </lineage>
</organism>
<reference evidence="5" key="1">
    <citation type="submission" date="2022-07" db="EMBL/GenBank/DDBJ databases">
        <title>Genome Sequence of Physisporinus lineatus.</title>
        <authorList>
            <person name="Buettner E."/>
        </authorList>
    </citation>
    <scope>NUCLEOTIDE SEQUENCE</scope>
    <source>
        <strain evidence="5">VT162</strain>
    </source>
</reference>
<keyword evidence="3" id="KW-0560">Oxidoreductase</keyword>
<dbReference type="InterPro" id="IPR020904">
    <property type="entry name" value="Sc_DH/Rdtase_CS"/>
</dbReference>
<dbReference type="GO" id="GO:0016616">
    <property type="term" value="F:oxidoreductase activity, acting on the CH-OH group of donors, NAD or NADP as acceptor"/>
    <property type="evidence" value="ECO:0007669"/>
    <property type="project" value="UniProtKB-ARBA"/>
</dbReference>
<keyword evidence="6" id="KW-1185">Reference proteome</keyword>
<dbReference type="InterPro" id="IPR002347">
    <property type="entry name" value="SDR_fam"/>
</dbReference>
<protein>
    <recommendedName>
        <fullName evidence="7">Short-chain dehydrogenase</fullName>
    </recommendedName>
</protein>
<keyword evidence="2" id="KW-0521">NADP</keyword>
<accession>A0AAD5YJL3</accession>
<dbReference type="PRINTS" id="PR00081">
    <property type="entry name" value="GDHRDH"/>
</dbReference>
<evidence type="ECO:0000256" key="4">
    <source>
        <dbReference type="RuleBase" id="RU000363"/>
    </source>
</evidence>
<evidence type="ECO:0000313" key="6">
    <source>
        <dbReference type="Proteomes" id="UP001212997"/>
    </source>
</evidence>
<dbReference type="EMBL" id="JANAWD010000068">
    <property type="protein sequence ID" value="KAJ3488388.1"/>
    <property type="molecule type" value="Genomic_DNA"/>
</dbReference>
<evidence type="ECO:0000256" key="3">
    <source>
        <dbReference type="ARBA" id="ARBA00023002"/>
    </source>
</evidence>
<dbReference type="AlphaFoldDB" id="A0AAD5YJL3"/>
<dbReference type="Pfam" id="PF00106">
    <property type="entry name" value="adh_short"/>
    <property type="match status" value="1"/>
</dbReference>